<dbReference type="OrthoDB" id="9813056at2"/>
<gene>
    <name evidence="6" type="ORF">SAMN05444272_3244</name>
</gene>
<dbReference type="FunFam" id="3.40.190.290:FF:000001">
    <property type="entry name" value="Transcriptional regulator, LysR family"/>
    <property type="match status" value="1"/>
</dbReference>
<dbReference type="GO" id="GO:0043565">
    <property type="term" value="F:sequence-specific DNA binding"/>
    <property type="evidence" value="ECO:0007669"/>
    <property type="project" value="TreeGrafter"/>
</dbReference>
<dbReference type="PROSITE" id="PS50931">
    <property type="entry name" value="HTH_LYSR"/>
    <property type="match status" value="1"/>
</dbReference>
<dbReference type="PANTHER" id="PTHR30537">
    <property type="entry name" value="HTH-TYPE TRANSCRIPTIONAL REGULATOR"/>
    <property type="match status" value="1"/>
</dbReference>
<sequence>MRLDDLRFFARVAALGNVSAAGREFGLSASAASARLTGLEREVNAQLFNRTTRRVVLTEAGQVLLQHSSAALREMDTALEELEEVTDAPKGLLRISSNVFFGRHHVLPYLLEFRDLYPDIRISMDFSDRIVDLMSENFDMAIRAAPLPDSTLKARRLGGNQRVLCASPDYIARKGKPCSPADLVNHDCIGMEAMPVWYFNGPDGELTHQVQPFITGDNGDYAYDAALCGLGLIVKSIAHVWRDLKEGRLVELLPDYPISRTGAIWAVYPPGRHTPPKISVFVDFLVSKFGRPAYWEADYPVLERR</sequence>
<dbReference type="FunFam" id="1.10.10.10:FF:000001">
    <property type="entry name" value="LysR family transcriptional regulator"/>
    <property type="match status" value="1"/>
</dbReference>
<dbReference type="STRING" id="735517.SAMN05444272_3244"/>
<evidence type="ECO:0000256" key="3">
    <source>
        <dbReference type="ARBA" id="ARBA00023125"/>
    </source>
</evidence>
<evidence type="ECO:0000313" key="7">
    <source>
        <dbReference type="Proteomes" id="UP000186002"/>
    </source>
</evidence>
<dbReference type="InterPro" id="IPR036388">
    <property type="entry name" value="WH-like_DNA-bd_sf"/>
</dbReference>
<dbReference type="Pfam" id="PF03466">
    <property type="entry name" value="LysR_substrate"/>
    <property type="match status" value="1"/>
</dbReference>
<reference evidence="6 7" key="1">
    <citation type="submission" date="2016-11" db="EMBL/GenBank/DDBJ databases">
        <authorList>
            <person name="Jaros S."/>
            <person name="Januszkiewicz K."/>
            <person name="Wedrychowicz H."/>
        </authorList>
    </citation>
    <scope>NUCLEOTIDE SEQUENCE [LARGE SCALE GENOMIC DNA]</scope>
    <source>
        <strain evidence="6 7">DSM 22153</strain>
    </source>
</reference>
<dbReference type="Proteomes" id="UP000186002">
    <property type="component" value="Unassembled WGS sequence"/>
</dbReference>
<keyword evidence="4" id="KW-0804">Transcription</keyword>
<feature type="domain" description="HTH lysR-type" evidence="5">
    <location>
        <begin position="1"/>
        <end position="58"/>
    </location>
</feature>
<organism evidence="6 7">
    <name type="scientific">Roseibium suaedae</name>
    <dbReference type="NCBI Taxonomy" id="735517"/>
    <lineage>
        <taxon>Bacteria</taxon>
        <taxon>Pseudomonadati</taxon>
        <taxon>Pseudomonadota</taxon>
        <taxon>Alphaproteobacteria</taxon>
        <taxon>Hyphomicrobiales</taxon>
        <taxon>Stappiaceae</taxon>
        <taxon>Roseibium</taxon>
    </lineage>
</organism>
<proteinExistence type="inferred from homology"/>
<dbReference type="CDD" id="cd08422">
    <property type="entry name" value="PBP2_CrgA_like"/>
    <property type="match status" value="1"/>
</dbReference>
<dbReference type="RefSeq" id="WP_073014334.1">
    <property type="nucleotide sequence ID" value="NZ_FRBW01000003.1"/>
</dbReference>
<dbReference type="Pfam" id="PF00126">
    <property type="entry name" value="HTH_1"/>
    <property type="match status" value="1"/>
</dbReference>
<keyword evidence="2" id="KW-0805">Transcription regulation</keyword>
<evidence type="ECO:0000256" key="1">
    <source>
        <dbReference type="ARBA" id="ARBA00009437"/>
    </source>
</evidence>
<dbReference type="GO" id="GO:0003700">
    <property type="term" value="F:DNA-binding transcription factor activity"/>
    <property type="evidence" value="ECO:0007669"/>
    <property type="project" value="InterPro"/>
</dbReference>
<dbReference type="Gene3D" id="1.10.10.10">
    <property type="entry name" value="Winged helix-like DNA-binding domain superfamily/Winged helix DNA-binding domain"/>
    <property type="match status" value="1"/>
</dbReference>
<dbReference type="SUPFAM" id="SSF46785">
    <property type="entry name" value="Winged helix' DNA-binding domain"/>
    <property type="match status" value="1"/>
</dbReference>
<dbReference type="AlphaFoldDB" id="A0A1M7LLK5"/>
<dbReference type="InterPro" id="IPR005119">
    <property type="entry name" value="LysR_subst-bd"/>
</dbReference>
<evidence type="ECO:0000256" key="2">
    <source>
        <dbReference type="ARBA" id="ARBA00023015"/>
    </source>
</evidence>
<keyword evidence="7" id="KW-1185">Reference proteome</keyword>
<dbReference type="InterPro" id="IPR036390">
    <property type="entry name" value="WH_DNA-bd_sf"/>
</dbReference>
<dbReference type="InterPro" id="IPR000847">
    <property type="entry name" value="LysR_HTH_N"/>
</dbReference>
<evidence type="ECO:0000256" key="4">
    <source>
        <dbReference type="ARBA" id="ARBA00023163"/>
    </source>
</evidence>
<dbReference type="EMBL" id="FRBW01000003">
    <property type="protein sequence ID" value="SHM78996.1"/>
    <property type="molecule type" value="Genomic_DNA"/>
</dbReference>
<comment type="similarity">
    <text evidence="1">Belongs to the LysR transcriptional regulatory family.</text>
</comment>
<evidence type="ECO:0000259" key="5">
    <source>
        <dbReference type="PROSITE" id="PS50931"/>
    </source>
</evidence>
<dbReference type="InterPro" id="IPR058163">
    <property type="entry name" value="LysR-type_TF_proteobact-type"/>
</dbReference>
<dbReference type="Gene3D" id="3.40.190.290">
    <property type="match status" value="1"/>
</dbReference>
<protein>
    <submittedName>
        <fullName evidence="6">Transcriptional regulator, LysR family</fullName>
    </submittedName>
</protein>
<name>A0A1M7LLK5_9HYPH</name>
<dbReference type="GO" id="GO:0006351">
    <property type="term" value="P:DNA-templated transcription"/>
    <property type="evidence" value="ECO:0007669"/>
    <property type="project" value="TreeGrafter"/>
</dbReference>
<dbReference type="PANTHER" id="PTHR30537:SF21">
    <property type="entry name" value="HTH-TYPE TRANSCRIPTIONAL REGULATOR SINR-RELATED"/>
    <property type="match status" value="1"/>
</dbReference>
<dbReference type="SUPFAM" id="SSF53850">
    <property type="entry name" value="Periplasmic binding protein-like II"/>
    <property type="match status" value="1"/>
</dbReference>
<evidence type="ECO:0000313" key="6">
    <source>
        <dbReference type="EMBL" id="SHM78996.1"/>
    </source>
</evidence>
<accession>A0A1M7LLK5</accession>
<keyword evidence="3" id="KW-0238">DNA-binding</keyword>